<dbReference type="PaxDb" id="67767-A0A0J7KGA5"/>
<comment type="caution">
    <text evidence="2">The sequence shown here is derived from an EMBL/GenBank/DDBJ whole genome shotgun (WGS) entry which is preliminary data.</text>
</comment>
<accession>A0A0J7KGA5</accession>
<evidence type="ECO:0000256" key="1">
    <source>
        <dbReference type="SAM" id="MobiDB-lite"/>
    </source>
</evidence>
<dbReference type="AlphaFoldDB" id="A0A0J7KGA5"/>
<keyword evidence="3" id="KW-1185">Reference proteome</keyword>
<sequence>MDEYDAYAITVAAKLRKLESDQRILAELHINKILFNGLMGRLNEENSYPCTSSQYFPRMYQAQQQYPYTPQTSPSPQVTPLQQYPYTSQTSPSPQPTPLQQYPYTPQTFPSSQVTPLQQYPYTPQTCPSPQPTPLQQYPYTPQTSPNSLNPLPHPVPSKDLLKTTSQTQVSCKVLYS</sequence>
<evidence type="ECO:0000313" key="3">
    <source>
        <dbReference type="Proteomes" id="UP000036403"/>
    </source>
</evidence>
<feature type="compositionally biased region" description="Low complexity" evidence="1">
    <location>
        <begin position="67"/>
        <end position="126"/>
    </location>
</feature>
<feature type="region of interest" description="Disordered" evidence="1">
    <location>
        <begin position="67"/>
        <end position="160"/>
    </location>
</feature>
<organism evidence="2 3">
    <name type="scientific">Lasius niger</name>
    <name type="common">Black garden ant</name>
    <dbReference type="NCBI Taxonomy" id="67767"/>
    <lineage>
        <taxon>Eukaryota</taxon>
        <taxon>Metazoa</taxon>
        <taxon>Ecdysozoa</taxon>
        <taxon>Arthropoda</taxon>
        <taxon>Hexapoda</taxon>
        <taxon>Insecta</taxon>
        <taxon>Pterygota</taxon>
        <taxon>Neoptera</taxon>
        <taxon>Endopterygota</taxon>
        <taxon>Hymenoptera</taxon>
        <taxon>Apocrita</taxon>
        <taxon>Aculeata</taxon>
        <taxon>Formicoidea</taxon>
        <taxon>Formicidae</taxon>
        <taxon>Formicinae</taxon>
        <taxon>Lasius</taxon>
        <taxon>Lasius</taxon>
    </lineage>
</organism>
<evidence type="ECO:0000313" key="2">
    <source>
        <dbReference type="EMBL" id="KMQ89279.1"/>
    </source>
</evidence>
<gene>
    <name evidence="2" type="ORF">RF55_11105</name>
</gene>
<proteinExistence type="predicted"/>
<reference evidence="2 3" key="1">
    <citation type="submission" date="2015-04" db="EMBL/GenBank/DDBJ databases">
        <title>Lasius niger genome sequencing.</title>
        <authorList>
            <person name="Konorov E.A."/>
            <person name="Nikitin M.A."/>
            <person name="Kirill M.V."/>
            <person name="Chang P."/>
        </authorList>
    </citation>
    <scope>NUCLEOTIDE SEQUENCE [LARGE SCALE GENOMIC DNA]</scope>
    <source>
        <tissue evidence="2">Whole</tissue>
    </source>
</reference>
<name>A0A0J7KGA5_LASNI</name>
<dbReference type="OrthoDB" id="7476629at2759"/>
<protein>
    <submittedName>
        <fullName evidence="2">Cell surface glycoprotein 1-like protein</fullName>
    </submittedName>
</protein>
<dbReference type="EMBL" id="LBMM01007945">
    <property type="protein sequence ID" value="KMQ89279.1"/>
    <property type="molecule type" value="Genomic_DNA"/>
</dbReference>
<dbReference type="Proteomes" id="UP000036403">
    <property type="component" value="Unassembled WGS sequence"/>
</dbReference>
<feature type="compositionally biased region" description="Low complexity" evidence="1">
    <location>
        <begin position="134"/>
        <end position="146"/>
    </location>
</feature>